<keyword evidence="2" id="KW-0694">RNA-binding</keyword>
<comment type="domain">
    <text evidence="2">A Gly-cisPro motif from one monomer fits into the active site of the other monomer to allow specific chiral rejection of L-amino acids.</text>
</comment>
<evidence type="ECO:0000256" key="1">
    <source>
        <dbReference type="ARBA" id="ARBA00009673"/>
    </source>
</evidence>
<comment type="caution">
    <text evidence="3">The sequence shown here is derived from an EMBL/GenBank/DDBJ whole genome shotgun (WGS) entry which is preliminary data.</text>
</comment>
<dbReference type="GO" id="GO:0106026">
    <property type="term" value="F:Gly-tRNA(Ala) deacylase activity"/>
    <property type="evidence" value="ECO:0007669"/>
    <property type="project" value="UniProtKB-UniRule"/>
</dbReference>
<organism evidence="3 4">
    <name type="scientific">Candidatus Galligastranaerophilus intestinavium</name>
    <dbReference type="NCBI Taxonomy" id="2840836"/>
    <lineage>
        <taxon>Bacteria</taxon>
        <taxon>Candidatus Galligastranaerophilus</taxon>
    </lineage>
</organism>
<dbReference type="Gene3D" id="3.50.80.10">
    <property type="entry name" value="D-tyrosyl-tRNA(Tyr) deacylase"/>
    <property type="match status" value="1"/>
</dbReference>
<dbReference type="EC" id="3.1.1.-" evidence="2"/>
<reference evidence="3" key="2">
    <citation type="journal article" date="2021" name="PeerJ">
        <title>Extensive microbial diversity within the chicken gut microbiome revealed by metagenomics and culture.</title>
        <authorList>
            <person name="Gilroy R."/>
            <person name="Ravi A."/>
            <person name="Getino M."/>
            <person name="Pursley I."/>
            <person name="Horton D.L."/>
            <person name="Alikhan N.F."/>
            <person name="Baker D."/>
            <person name="Gharbi K."/>
            <person name="Hall N."/>
            <person name="Watson M."/>
            <person name="Adriaenssens E.M."/>
            <person name="Foster-Nyarko E."/>
            <person name="Jarju S."/>
            <person name="Secka A."/>
            <person name="Antonio M."/>
            <person name="Oren A."/>
            <person name="Chaudhuri R.R."/>
            <person name="La Ragione R."/>
            <person name="Hildebrand F."/>
            <person name="Pallen M.J."/>
        </authorList>
    </citation>
    <scope>NUCLEOTIDE SEQUENCE</scope>
    <source>
        <strain evidence="3">CHK152-2871</strain>
    </source>
</reference>
<dbReference type="SUPFAM" id="SSF69500">
    <property type="entry name" value="DTD-like"/>
    <property type="match status" value="1"/>
</dbReference>
<proteinExistence type="inferred from homology"/>
<name>A0A9D1FI12_9BACT</name>
<dbReference type="HAMAP" id="MF_00518">
    <property type="entry name" value="Deacylase_Dtd"/>
    <property type="match status" value="1"/>
</dbReference>
<protein>
    <recommendedName>
        <fullName evidence="2">D-aminoacyl-tRNA deacylase</fullName>
        <shortName evidence="2">DTD</shortName>
        <ecNumber evidence="2">3.1.1.96</ecNumber>
    </recommendedName>
    <alternativeName>
        <fullName evidence="2">Gly-tRNA(Ala) deacylase</fullName>
        <ecNumber evidence="2">3.1.1.-</ecNumber>
    </alternativeName>
</protein>
<dbReference type="GO" id="GO:0019478">
    <property type="term" value="P:D-amino acid catabolic process"/>
    <property type="evidence" value="ECO:0007669"/>
    <property type="project" value="UniProtKB-UniRule"/>
</dbReference>
<dbReference type="GO" id="GO:0000049">
    <property type="term" value="F:tRNA binding"/>
    <property type="evidence" value="ECO:0007669"/>
    <property type="project" value="UniProtKB-UniRule"/>
</dbReference>
<evidence type="ECO:0000256" key="2">
    <source>
        <dbReference type="HAMAP-Rule" id="MF_00518"/>
    </source>
</evidence>
<evidence type="ECO:0000313" key="4">
    <source>
        <dbReference type="Proteomes" id="UP000886865"/>
    </source>
</evidence>
<comment type="similarity">
    <text evidence="1 2">Belongs to the DTD family.</text>
</comment>
<comment type="catalytic activity">
    <reaction evidence="2">
        <text>a D-aminoacyl-tRNA + H2O = a tRNA + a D-alpha-amino acid + H(+)</text>
        <dbReference type="Rhea" id="RHEA:13953"/>
        <dbReference type="Rhea" id="RHEA-COMP:10123"/>
        <dbReference type="Rhea" id="RHEA-COMP:10124"/>
        <dbReference type="ChEBI" id="CHEBI:15377"/>
        <dbReference type="ChEBI" id="CHEBI:15378"/>
        <dbReference type="ChEBI" id="CHEBI:59871"/>
        <dbReference type="ChEBI" id="CHEBI:78442"/>
        <dbReference type="ChEBI" id="CHEBI:79333"/>
        <dbReference type="EC" id="3.1.1.96"/>
    </reaction>
</comment>
<dbReference type="GO" id="GO:0051500">
    <property type="term" value="F:D-tyrosyl-tRNA(Tyr) deacylase activity"/>
    <property type="evidence" value="ECO:0007669"/>
    <property type="project" value="TreeGrafter"/>
</dbReference>
<dbReference type="AlphaFoldDB" id="A0A9D1FI12"/>
<dbReference type="CDD" id="cd00563">
    <property type="entry name" value="Dtyr_deacylase"/>
    <property type="match status" value="1"/>
</dbReference>
<dbReference type="GO" id="GO:0005737">
    <property type="term" value="C:cytoplasm"/>
    <property type="evidence" value="ECO:0007669"/>
    <property type="project" value="UniProtKB-SubCell"/>
</dbReference>
<keyword evidence="2" id="KW-0820">tRNA-binding</keyword>
<dbReference type="GO" id="GO:0043908">
    <property type="term" value="F:Ser(Gly)-tRNA(Ala) hydrolase activity"/>
    <property type="evidence" value="ECO:0007669"/>
    <property type="project" value="UniProtKB-UniRule"/>
</dbReference>
<dbReference type="PANTHER" id="PTHR10472">
    <property type="entry name" value="D-TYROSYL-TRNA TYR DEACYLASE"/>
    <property type="match status" value="1"/>
</dbReference>
<comment type="subcellular location">
    <subcellularLocation>
        <location evidence="2">Cytoplasm</location>
    </subcellularLocation>
</comment>
<dbReference type="EMBL" id="DVJQ01000030">
    <property type="protein sequence ID" value="HIS74074.1"/>
    <property type="molecule type" value="Genomic_DNA"/>
</dbReference>
<gene>
    <name evidence="2" type="primary">dtd</name>
    <name evidence="3" type="ORF">IAA86_03530</name>
</gene>
<comment type="subunit">
    <text evidence="2">Homodimer.</text>
</comment>
<dbReference type="Pfam" id="PF02580">
    <property type="entry name" value="Tyr_Deacylase"/>
    <property type="match status" value="1"/>
</dbReference>
<keyword evidence="2 3" id="KW-0378">Hydrolase</keyword>
<dbReference type="FunFam" id="3.50.80.10:FF:000001">
    <property type="entry name" value="D-aminoacyl-tRNA deacylase"/>
    <property type="match status" value="1"/>
</dbReference>
<evidence type="ECO:0000313" key="3">
    <source>
        <dbReference type="EMBL" id="HIS74074.1"/>
    </source>
</evidence>
<comment type="catalytic activity">
    <reaction evidence="2">
        <text>glycyl-tRNA(Ala) + H2O = tRNA(Ala) + glycine + H(+)</text>
        <dbReference type="Rhea" id="RHEA:53744"/>
        <dbReference type="Rhea" id="RHEA-COMP:9657"/>
        <dbReference type="Rhea" id="RHEA-COMP:13640"/>
        <dbReference type="ChEBI" id="CHEBI:15377"/>
        <dbReference type="ChEBI" id="CHEBI:15378"/>
        <dbReference type="ChEBI" id="CHEBI:57305"/>
        <dbReference type="ChEBI" id="CHEBI:78442"/>
        <dbReference type="ChEBI" id="CHEBI:78522"/>
    </reaction>
</comment>
<dbReference type="EC" id="3.1.1.96" evidence="2"/>
<keyword evidence="2" id="KW-0963">Cytoplasm</keyword>
<accession>A0A9D1FI12</accession>
<sequence>MKLVIQRVNSASVTIENKLYSSINKGLLVLFGVEKDDKEDMIEYFAQKLLKLRIFEDEQGKMNKSVLDINGEILAVSQFTLCADCKKGTRPSFDSAKEPGVAKEYYEKFVEILKKSGINIKTGVFGAHMQVELINNGPVTIIL</sequence>
<feature type="short sequence motif" description="Gly-cisPro motif, important for rejection of L-amino acids" evidence="2">
    <location>
        <begin position="137"/>
        <end position="138"/>
    </location>
</feature>
<reference evidence="3" key="1">
    <citation type="submission" date="2020-10" db="EMBL/GenBank/DDBJ databases">
        <authorList>
            <person name="Gilroy R."/>
        </authorList>
    </citation>
    <scope>NUCLEOTIDE SEQUENCE</scope>
    <source>
        <strain evidence="3">CHK152-2871</strain>
    </source>
</reference>
<dbReference type="InterPro" id="IPR023509">
    <property type="entry name" value="DTD-like_sf"/>
</dbReference>
<dbReference type="Proteomes" id="UP000886865">
    <property type="component" value="Unassembled WGS sequence"/>
</dbReference>
<comment type="function">
    <text evidence="2">An aminoacyl-tRNA editing enzyme that deacylates mischarged D-aminoacyl-tRNAs. Also deacylates mischarged glycyl-tRNA(Ala), protecting cells against glycine mischarging by AlaRS. Acts via tRNA-based rather than protein-based catalysis; rejects L-amino acids rather than detecting D-amino acids in the active site. By recycling D-aminoacyl-tRNA to D-amino acids and free tRNA molecules, this enzyme counteracts the toxicity associated with the formation of D-aminoacyl-tRNA entities in vivo and helps enforce protein L-homochirality.</text>
</comment>
<dbReference type="PANTHER" id="PTHR10472:SF5">
    <property type="entry name" value="D-AMINOACYL-TRNA DEACYLASE 1"/>
    <property type="match status" value="1"/>
</dbReference>
<dbReference type="InterPro" id="IPR003732">
    <property type="entry name" value="Daa-tRNA_deacyls_DTD"/>
</dbReference>
<dbReference type="NCBIfam" id="TIGR00256">
    <property type="entry name" value="D-aminoacyl-tRNA deacylase"/>
    <property type="match status" value="1"/>
</dbReference>